<organism evidence="1 2">
    <name type="scientific">Vairimorpha apis BRL 01</name>
    <dbReference type="NCBI Taxonomy" id="1037528"/>
    <lineage>
        <taxon>Eukaryota</taxon>
        <taxon>Fungi</taxon>
        <taxon>Fungi incertae sedis</taxon>
        <taxon>Microsporidia</taxon>
        <taxon>Nosematidae</taxon>
        <taxon>Vairimorpha</taxon>
    </lineage>
</organism>
<dbReference type="VEuPathDB" id="MicrosporidiaDB:NAPIS_ORF00423"/>
<dbReference type="EMBL" id="KE647051">
    <property type="protein sequence ID" value="EQB62006.1"/>
    <property type="molecule type" value="Genomic_DNA"/>
</dbReference>
<reference evidence="1 2" key="1">
    <citation type="journal article" date="2013" name="BMC Genomics">
        <title>Genome sequencing and comparative genomics of honey bee microsporidia, Nosema apis reveal novel insights into host-parasite interactions.</title>
        <authorList>
            <person name="Chen Yp."/>
            <person name="Pettis J.S."/>
            <person name="Zhao Y."/>
            <person name="Liu X."/>
            <person name="Tallon L.J."/>
            <person name="Sadzewicz L.D."/>
            <person name="Li R."/>
            <person name="Zheng H."/>
            <person name="Huang S."/>
            <person name="Zhang X."/>
            <person name="Hamilton M.C."/>
            <person name="Pernal S.F."/>
            <person name="Melathopoulos A.P."/>
            <person name="Yan X."/>
            <person name="Evans J.D."/>
        </authorList>
    </citation>
    <scope>NUCLEOTIDE SEQUENCE [LARGE SCALE GENOMIC DNA]</scope>
    <source>
        <strain evidence="1 2">BRL 01</strain>
    </source>
</reference>
<dbReference type="HOGENOM" id="CLU_1073987_0_0_1"/>
<name>T0MFZ4_9MICR</name>
<sequence>MKFIFLLILIENKNPIKNLAFKATIFKNICLNSKFTKNNLRNLTTEIVPESFSGLVYKNIPTQCISLNNNYQEKFYICNYKNNATNGFCQHMVVSSIYEISNNNLTNLSKKPVVVHNPFEMLCRKMLYDCCMIKNYNNASLSILFNKILKELNNTASILNIELNDFYVFVEKKDLILGFIKMEKSINYITPEIQILRLLNSLIDIKQNEVNREIIYEQMLEYVNFITETINLYVHMYENKKKNYVFKIYKFTNLNFFEY</sequence>
<evidence type="ECO:0000313" key="1">
    <source>
        <dbReference type="EMBL" id="EQB62006.1"/>
    </source>
</evidence>
<evidence type="ECO:0000313" key="2">
    <source>
        <dbReference type="Proteomes" id="UP000053780"/>
    </source>
</evidence>
<proteinExistence type="predicted"/>
<dbReference type="Proteomes" id="UP000053780">
    <property type="component" value="Unassembled WGS sequence"/>
</dbReference>
<protein>
    <submittedName>
        <fullName evidence="1">Uncharacterized protein</fullName>
    </submittedName>
</protein>
<accession>T0MFZ4</accession>
<keyword evidence="2" id="KW-1185">Reference proteome</keyword>
<gene>
    <name evidence="1" type="ORF">NAPIS_ORF00423</name>
</gene>
<dbReference type="AlphaFoldDB" id="T0MFZ4"/>